<dbReference type="InterPro" id="IPR014105">
    <property type="entry name" value="Carotenoid/retinoid_OxRdtase"/>
</dbReference>
<keyword evidence="3 5" id="KW-0560">Oxidoreductase</keyword>
<comment type="similarity">
    <text evidence="4">Belongs to the carotenoid/retinoid oxidoreductase family. CrtN subfamily.</text>
</comment>
<proteinExistence type="inferred from homology"/>
<dbReference type="GO" id="GO:0016117">
    <property type="term" value="P:carotenoid biosynthetic process"/>
    <property type="evidence" value="ECO:0007669"/>
    <property type="project" value="UniProtKB-KW"/>
</dbReference>
<dbReference type="RefSeq" id="WP_210596809.1">
    <property type="nucleotide sequence ID" value="NZ_JAGKSQ010000003.1"/>
</dbReference>
<accession>A0A940WUY1</accession>
<dbReference type="PANTHER" id="PTHR43734:SF1">
    <property type="entry name" value="PHYTOENE DESATURASE"/>
    <property type="match status" value="1"/>
</dbReference>
<evidence type="ECO:0000256" key="1">
    <source>
        <dbReference type="ARBA" id="ARBA00004829"/>
    </source>
</evidence>
<protein>
    <submittedName>
        <fullName evidence="7">Phytoene desaturase</fullName>
    </submittedName>
</protein>
<evidence type="ECO:0000256" key="4">
    <source>
        <dbReference type="ARBA" id="ARBA00038322"/>
    </source>
</evidence>
<name>A0A940WUY1_9BACI</name>
<dbReference type="InterPro" id="IPR036188">
    <property type="entry name" value="FAD/NAD-bd_sf"/>
</dbReference>
<dbReference type="InterPro" id="IPR002937">
    <property type="entry name" value="Amino_oxidase"/>
</dbReference>
<dbReference type="GO" id="GO:0016491">
    <property type="term" value="F:oxidoreductase activity"/>
    <property type="evidence" value="ECO:0007669"/>
    <property type="project" value="UniProtKB-KW"/>
</dbReference>
<keyword evidence="2 5" id="KW-0125">Carotenoid biosynthesis</keyword>
<comment type="caution">
    <text evidence="7">The sequence shown here is derived from an EMBL/GenBank/DDBJ whole genome shotgun (WGS) entry which is preliminary data.</text>
</comment>
<feature type="domain" description="Amine oxidase" evidence="6">
    <location>
        <begin position="10"/>
        <end position="464"/>
    </location>
</feature>
<keyword evidence="8" id="KW-1185">Reference proteome</keyword>
<evidence type="ECO:0000256" key="5">
    <source>
        <dbReference type="RuleBase" id="RU362075"/>
    </source>
</evidence>
<evidence type="ECO:0000256" key="2">
    <source>
        <dbReference type="ARBA" id="ARBA00022746"/>
    </source>
</evidence>
<evidence type="ECO:0000259" key="6">
    <source>
        <dbReference type="Pfam" id="PF01593"/>
    </source>
</evidence>
<organism evidence="7 8">
    <name type="scientific">Halalkalibacter suaedae</name>
    <dbReference type="NCBI Taxonomy" id="2822140"/>
    <lineage>
        <taxon>Bacteria</taxon>
        <taxon>Bacillati</taxon>
        <taxon>Bacillota</taxon>
        <taxon>Bacilli</taxon>
        <taxon>Bacillales</taxon>
        <taxon>Bacillaceae</taxon>
        <taxon>Halalkalibacter</taxon>
    </lineage>
</organism>
<evidence type="ECO:0000313" key="7">
    <source>
        <dbReference type="EMBL" id="MBP3951107.1"/>
    </source>
</evidence>
<dbReference type="Pfam" id="PF01593">
    <property type="entry name" value="Amino_oxidase"/>
    <property type="match status" value="1"/>
</dbReference>
<dbReference type="NCBIfam" id="TIGR02734">
    <property type="entry name" value="crtI_fam"/>
    <property type="match status" value="1"/>
</dbReference>
<reference evidence="7" key="1">
    <citation type="submission" date="2021-03" db="EMBL/GenBank/DDBJ databases">
        <title>Bacillus suaedae sp. nov., isolated from Suaeda aralocaspica.</title>
        <authorList>
            <person name="Lei R.F.R."/>
        </authorList>
    </citation>
    <scope>NUCLEOTIDE SEQUENCE</scope>
    <source>
        <strain evidence="7">YZJH907-2</strain>
    </source>
</reference>
<dbReference type="Proteomes" id="UP000678228">
    <property type="component" value="Unassembled WGS sequence"/>
</dbReference>
<dbReference type="AlphaFoldDB" id="A0A940WUY1"/>
<dbReference type="Gene3D" id="3.90.660.50">
    <property type="match status" value="1"/>
</dbReference>
<gene>
    <name evidence="7" type="primary">crtI</name>
    <name evidence="7" type="ORF">J7W16_08155</name>
</gene>
<evidence type="ECO:0000313" key="8">
    <source>
        <dbReference type="Proteomes" id="UP000678228"/>
    </source>
</evidence>
<evidence type="ECO:0000256" key="3">
    <source>
        <dbReference type="ARBA" id="ARBA00023002"/>
    </source>
</evidence>
<dbReference type="PANTHER" id="PTHR43734">
    <property type="entry name" value="PHYTOENE DESATURASE"/>
    <property type="match status" value="1"/>
</dbReference>
<dbReference type="Gene3D" id="3.50.50.60">
    <property type="entry name" value="FAD/NAD(P)-binding domain"/>
    <property type="match status" value="1"/>
</dbReference>
<dbReference type="SUPFAM" id="SSF51905">
    <property type="entry name" value="FAD/NAD(P)-binding domain"/>
    <property type="match status" value="1"/>
</dbReference>
<dbReference type="EMBL" id="JAGKSQ010000003">
    <property type="protein sequence ID" value="MBP3951107.1"/>
    <property type="molecule type" value="Genomic_DNA"/>
</dbReference>
<sequence length="484" mass="54901">MKTAIIGGGIGGLITALYLRQQGDEVVIYEKDFQLGGRLAFVEHQGYRIDKGPTIVLLPDMIYTILEEVGIKRSEIELLRIDPLYKLNYPDGMDFYKWSDTEKQINEISRQFPGQENGFLTYLDQMKWRFDQGKSAFLDRSFVRKNDFFNPSTLKTLWKLKAYQTVREQVKQFFSHPRLQEAFSFQTLYIGGSPFRSPAMYSLVPFSEHYHGIWYVKGGYASIVSLLESKLRERGVTIMLGHEVTSLETSQSSCRGVWIDGQLAEADRFVLNGDFPLARKLVPKEQSNKSYTPSSACLLLYLGLSRPFEEADVHQFIMSDDFDKHMKDVFVDKQLPKDPSMYVFYPSKIDSSLAPHGKAVMYVLIPVPSGSNINWTKIDKYVDNRLDILENRGFKGIKAAIDWMEIRTPADAEQEGLYEGGSFGIAPTLTQSGVFRPQLRPFSYNNIYAVGASVHPGGGIPIVMQGAKLLADYLKDEKNRLASS</sequence>
<comment type="pathway">
    <text evidence="1 5">Carotenoid biosynthesis.</text>
</comment>